<organism evidence="2 3">
    <name type="scientific">Orchesella dallaii</name>
    <dbReference type="NCBI Taxonomy" id="48710"/>
    <lineage>
        <taxon>Eukaryota</taxon>
        <taxon>Metazoa</taxon>
        <taxon>Ecdysozoa</taxon>
        <taxon>Arthropoda</taxon>
        <taxon>Hexapoda</taxon>
        <taxon>Collembola</taxon>
        <taxon>Entomobryomorpha</taxon>
        <taxon>Entomobryoidea</taxon>
        <taxon>Orchesellidae</taxon>
        <taxon>Orchesellinae</taxon>
        <taxon>Orchesella</taxon>
    </lineage>
</organism>
<dbReference type="SUPFAM" id="SSF51735">
    <property type="entry name" value="NAD(P)-binding Rossmann-fold domains"/>
    <property type="match status" value="1"/>
</dbReference>
<keyword evidence="3" id="KW-1185">Reference proteome</keyword>
<dbReference type="InterPro" id="IPR036291">
    <property type="entry name" value="NAD(P)-bd_dom_sf"/>
</dbReference>
<accession>A0ABP1R255</accession>
<evidence type="ECO:0000313" key="3">
    <source>
        <dbReference type="Proteomes" id="UP001642540"/>
    </source>
</evidence>
<proteinExistence type="predicted"/>
<name>A0ABP1R255_9HEXA</name>
<dbReference type="EMBL" id="CAXLJM020000048">
    <property type="protein sequence ID" value="CAL8112519.1"/>
    <property type="molecule type" value="Genomic_DNA"/>
</dbReference>
<dbReference type="Pfam" id="PF07993">
    <property type="entry name" value="NAD_binding_4"/>
    <property type="match status" value="1"/>
</dbReference>
<dbReference type="Gene3D" id="3.40.50.720">
    <property type="entry name" value="NAD(P)-binding Rossmann-like Domain"/>
    <property type="match status" value="1"/>
</dbReference>
<feature type="domain" description="Thioester reductase (TE)" evidence="1">
    <location>
        <begin position="5"/>
        <end position="119"/>
    </location>
</feature>
<evidence type="ECO:0000313" key="2">
    <source>
        <dbReference type="EMBL" id="CAL8112519.1"/>
    </source>
</evidence>
<protein>
    <recommendedName>
        <fullName evidence="1">Thioester reductase (TE) domain-containing protein</fullName>
    </recommendedName>
</protein>
<dbReference type="InterPro" id="IPR013120">
    <property type="entry name" value="FAR_NAD-bd"/>
</dbReference>
<reference evidence="2 3" key="1">
    <citation type="submission" date="2024-08" db="EMBL/GenBank/DDBJ databases">
        <authorList>
            <person name="Cucini C."/>
            <person name="Frati F."/>
        </authorList>
    </citation>
    <scope>NUCLEOTIDE SEQUENCE [LARGE SCALE GENOMIC DNA]</scope>
</reference>
<gene>
    <name evidence="2" type="ORF">ODALV1_LOCUS15685</name>
</gene>
<sequence>MRNRCLNSIRNVNVLGTKRVLEFAANVKTKHVFYASSSVIATTFNVEDGSLSENWQDDNAIDTLSYNNGYIISKFISEQLVKKAWSRGLPCKSLRFGLVAGDGITGELDILSSHYMIRLLAFLKLGCMSDIPMPALLITPNACSEALVRICFNEKVPHGVYNVIPSRPQLEQVFVTVAEEIGVQVELVSLSDFLQRMRMERDDSPIAPLKRIYTEDGTTLVEIARKISSIQKWMDDSTPDFFVSKKLTEFLPGFLDAMETTIDIMRRDIRFAKKSGAFEMIGI</sequence>
<comment type="caution">
    <text evidence="2">The sequence shown here is derived from an EMBL/GenBank/DDBJ whole genome shotgun (WGS) entry which is preliminary data.</text>
</comment>
<dbReference type="Proteomes" id="UP001642540">
    <property type="component" value="Unassembled WGS sequence"/>
</dbReference>
<evidence type="ECO:0000259" key="1">
    <source>
        <dbReference type="Pfam" id="PF07993"/>
    </source>
</evidence>